<organism evidence="1 2">
    <name type="scientific">Portunus trituberculatus</name>
    <name type="common">Swimming crab</name>
    <name type="synonym">Neptunus trituberculatus</name>
    <dbReference type="NCBI Taxonomy" id="210409"/>
    <lineage>
        <taxon>Eukaryota</taxon>
        <taxon>Metazoa</taxon>
        <taxon>Ecdysozoa</taxon>
        <taxon>Arthropoda</taxon>
        <taxon>Crustacea</taxon>
        <taxon>Multicrustacea</taxon>
        <taxon>Malacostraca</taxon>
        <taxon>Eumalacostraca</taxon>
        <taxon>Eucarida</taxon>
        <taxon>Decapoda</taxon>
        <taxon>Pleocyemata</taxon>
        <taxon>Brachyura</taxon>
        <taxon>Eubrachyura</taxon>
        <taxon>Portunoidea</taxon>
        <taxon>Portunidae</taxon>
        <taxon>Portuninae</taxon>
        <taxon>Portunus</taxon>
    </lineage>
</organism>
<comment type="caution">
    <text evidence="1">The sequence shown here is derived from an EMBL/GenBank/DDBJ whole genome shotgun (WGS) entry which is preliminary data.</text>
</comment>
<reference evidence="1 2" key="1">
    <citation type="submission" date="2019-05" db="EMBL/GenBank/DDBJ databases">
        <title>Another draft genome of Portunus trituberculatus and its Hox gene families provides insights of decapod evolution.</title>
        <authorList>
            <person name="Jeong J.-H."/>
            <person name="Song I."/>
            <person name="Kim S."/>
            <person name="Choi T."/>
            <person name="Kim D."/>
            <person name="Ryu S."/>
            <person name="Kim W."/>
        </authorList>
    </citation>
    <scope>NUCLEOTIDE SEQUENCE [LARGE SCALE GENOMIC DNA]</scope>
    <source>
        <tissue evidence="1">Muscle</tissue>
    </source>
</reference>
<keyword evidence="2" id="KW-1185">Reference proteome</keyword>
<dbReference type="AlphaFoldDB" id="A0A5B7IEZ2"/>
<evidence type="ECO:0000313" key="2">
    <source>
        <dbReference type="Proteomes" id="UP000324222"/>
    </source>
</evidence>
<evidence type="ECO:0000313" key="1">
    <source>
        <dbReference type="EMBL" id="MPC79324.1"/>
    </source>
</evidence>
<accession>A0A5B7IEZ2</accession>
<dbReference type="Proteomes" id="UP000324222">
    <property type="component" value="Unassembled WGS sequence"/>
</dbReference>
<proteinExistence type="predicted"/>
<name>A0A5B7IEZ2_PORTR</name>
<gene>
    <name evidence="1" type="ORF">E2C01_073847</name>
</gene>
<protein>
    <submittedName>
        <fullName evidence="1">Uncharacterized protein</fullName>
    </submittedName>
</protein>
<sequence>MTPIGLKGLKTLMTSTRVLKGDAANRDAEKRCPDSEMRGWLLAQAVLIDNIGQAMGIVIAEAAVAPRILMEGSEGGRSIGNGYLQSCLPSCVLSLFHYSSSSSSSSFFFFPSFANTALVFLFLLL</sequence>
<dbReference type="EMBL" id="VSRR010050825">
    <property type="protein sequence ID" value="MPC79324.1"/>
    <property type="molecule type" value="Genomic_DNA"/>
</dbReference>